<organism evidence="3 4">
    <name type="scientific">Dyella marensis</name>
    <dbReference type="NCBI Taxonomy" id="500610"/>
    <lineage>
        <taxon>Bacteria</taxon>
        <taxon>Pseudomonadati</taxon>
        <taxon>Pseudomonadota</taxon>
        <taxon>Gammaproteobacteria</taxon>
        <taxon>Lysobacterales</taxon>
        <taxon>Rhodanobacteraceae</taxon>
        <taxon>Dyella</taxon>
    </lineage>
</organism>
<sequence>MALAIRDVREHDLDAVLALNNAAGRTILALDAGQLRYFYEHADYFRVAEIDGHIAGFLIALREGGGYASTNYQWFGERYAQFVYIDRIVIANAYRRHGLGRIFYCDATSYAEVRAPLLTCEVFLEPRDDKVLLFHGTYGFQEVGQQRMGEEGPQVSLLAKELPSYPYVRETYLERDGLPDVSWLAERPRPTHNNDKRRLAGERRP</sequence>
<dbReference type="RefSeq" id="WP_026635937.1">
    <property type="nucleotide sequence ID" value="NZ_FONH01000003.1"/>
</dbReference>
<dbReference type="Proteomes" id="UP000199477">
    <property type="component" value="Unassembled WGS sequence"/>
</dbReference>
<dbReference type="Gene3D" id="3.40.630.30">
    <property type="match status" value="1"/>
</dbReference>
<evidence type="ECO:0000256" key="1">
    <source>
        <dbReference type="SAM" id="MobiDB-lite"/>
    </source>
</evidence>
<evidence type="ECO:0000259" key="2">
    <source>
        <dbReference type="PROSITE" id="PS51186"/>
    </source>
</evidence>
<dbReference type="InterPro" id="IPR000182">
    <property type="entry name" value="GNAT_dom"/>
</dbReference>
<dbReference type="CDD" id="cd04301">
    <property type="entry name" value="NAT_SF"/>
    <property type="match status" value="1"/>
</dbReference>
<accession>A0A1I2BHT2</accession>
<dbReference type="STRING" id="500610.SAMN02799615_01160"/>
<feature type="compositionally biased region" description="Basic and acidic residues" evidence="1">
    <location>
        <begin position="186"/>
        <end position="205"/>
    </location>
</feature>
<name>A0A1I2BHT2_9GAMM</name>
<proteinExistence type="predicted"/>
<feature type="region of interest" description="Disordered" evidence="1">
    <location>
        <begin position="184"/>
        <end position="205"/>
    </location>
</feature>
<dbReference type="GO" id="GO:0016747">
    <property type="term" value="F:acyltransferase activity, transferring groups other than amino-acyl groups"/>
    <property type="evidence" value="ECO:0007669"/>
    <property type="project" value="InterPro"/>
</dbReference>
<dbReference type="EMBL" id="FONH01000003">
    <property type="protein sequence ID" value="SFE55696.1"/>
    <property type="molecule type" value="Genomic_DNA"/>
</dbReference>
<dbReference type="PROSITE" id="PS51186">
    <property type="entry name" value="GNAT"/>
    <property type="match status" value="1"/>
</dbReference>
<dbReference type="InterPro" id="IPR016181">
    <property type="entry name" value="Acyl_CoA_acyltransferase"/>
</dbReference>
<gene>
    <name evidence="3" type="ORF">SAMN02799615_01160</name>
</gene>
<keyword evidence="4" id="KW-1185">Reference proteome</keyword>
<dbReference type="AlphaFoldDB" id="A0A1I2BHT2"/>
<dbReference type="SUPFAM" id="SSF55729">
    <property type="entry name" value="Acyl-CoA N-acyltransferases (Nat)"/>
    <property type="match status" value="1"/>
</dbReference>
<evidence type="ECO:0000313" key="3">
    <source>
        <dbReference type="EMBL" id="SFE55696.1"/>
    </source>
</evidence>
<dbReference type="Pfam" id="PF00583">
    <property type="entry name" value="Acetyltransf_1"/>
    <property type="match status" value="1"/>
</dbReference>
<protein>
    <recommendedName>
        <fullName evidence="2">N-acetyltransferase domain-containing protein</fullName>
    </recommendedName>
</protein>
<evidence type="ECO:0000313" key="4">
    <source>
        <dbReference type="Proteomes" id="UP000199477"/>
    </source>
</evidence>
<reference evidence="4" key="1">
    <citation type="submission" date="2016-10" db="EMBL/GenBank/DDBJ databases">
        <authorList>
            <person name="Varghese N."/>
            <person name="Submissions S."/>
        </authorList>
    </citation>
    <scope>NUCLEOTIDE SEQUENCE [LARGE SCALE GENOMIC DNA]</scope>
    <source>
        <strain evidence="4">UNC178MFTsu3.1</strain>
    </source>
</reference>
<feature type="domain" description="N-acetyltransferase" evidence="2">
    <location>
        <begin position="3"/>
        <end position="163"/>
    </location>
</feature>